<dbReference type="GO" id="GO:0005737">
    <property type="term" value="C:cytoplasm"/>
    <property type="evidence" value="ECO:0007669"/>
    <property type="project" value="TreeGrafter"/>
</dbReference>
<dbReference type="Gene3D" id="3.30.1780.10">
    <property type="entry name" value="ornithine cyclodeaminase, domain 1"/>
    <property type="match status" value="1"/>
</dbReference>
<reference evidence="1 2" key="1">
    <citation type="submission" date="2018-12" db="EMBL/GenBank/DDBJ databases">
        <title>Complete Genome Sequence of Glutamicibacter creatinolyticus strain LGCM259,isolated from an abscess of a 12-year-old mare in Italy.</title>
        <authorList>
            <person name="Santos R.G."/>
            <person name="Silva A.L."/>
            <person name="Seyffert N."/>
            <person name="Castro T.L.P."/>
            <person name="Attili A.R."/>
            <person name="Rifici C."/>
            <person name="Mazzullo G."/>
            <person name="Brenig B."/>
            <person name="Venanzi F."/>
            <person name="Azevedo V."/>
        </authorList>
    </citation>
    <scope>NUCLEOTIDE SEQUENCE [LARGE SCALE GENOMIC DNA]</scope>
    <source>
        <strain evidence="1 2">LGCM 259</strain>
    </source>
</reference>
<dbReference type="PIRSF" id="PIRSF001439">
    <property type="entry name" value="CryM"/>
    <property type="match status" value="1"/>
</dbReference>
<gene>
    <name evidence="1" type="ORF">GcLGCM259_1314</name>
</gene>
<dbReference type="InterPro" id="IPR003462">
    <property type="entry name" value="ODC_Mu_crystall"/>
</dbReference>
<dbReference type="SUPFAM" id="SSF51735">
    <property type="entry name" value="NAD(P)-binding Rossmann-fold domains"/>
    <property type="match status" value="1"/>
</dbReference>
<dbReference type="KEGG" id="gcr:GcLGCM259_1314"/>
<organism evidence="1 2">
    <name type="scientific">Glutamicibacter creatinolyticus</name>
    <dbReference type="NCBI Taxonomy" id="162496"/>
    <lineage>
        <taxon>Bacteria</taxon>
        <taxon>Bacillati</taxon>
        <taxon>Actinomycetota</taxon>
        <taxon>Actinomycetes</taxon>
        <taxon>Micrococcales</taxon>
        <taxon>Micrococcaceae</taxon>
        <taxon>Glutamicibacter</taxon>
    </lineage>
</organism>
<protein>
    <recommendedName>
        <fullName evidence="3">Ornithine cyclodeaminase</fullName>
    </recommendedName>
</protein>
<dbReference type="Pfam" id="PF02423">
    <property type="entry name" value="OCD_Mu_crystall"/>
    <property type="match status" value="1"/>
</dbReference>
<dbReference type="PANTHER" id="PTHR13812">
    <property type="entry name" value="KETIMINE REDUCTASE MU-CRYSTALLIN"/>
    <property type="match status" value="1"/>
</dbReference>
<accession>A0A5B7WSW2</accession>
<proteinExistence type="predicted"/>
<dbReference type="Gene3D" id="3.40.50.720">
    <property type="entry name" value="NAD(P)-binding Rossmann-like Domain"/>
    <property type="match status" value="1"/>
</dbReference>
<dbReference type="InterPro" id="IPR036291">
    <property type="entry name" value="NAD(P)-bd_dom_sf"/>
</dbReference>
<name>A0A5B7WSW2_9MICC</name>
<evidence type="ECO:0000313" key="2">
    <source>
        <dbReference type="Proteomes" id="UP000307000"/>
    </source>
</evidence>
<evidence type="ECO:0000313" key="1">
    <source>
        <dbReference type="EMBL" id="QCY47047.1"/>
    </source>
</evidence>
<keyword evidence="2" id="KW-1185">Reference proteome</keyword>
<dbReference type="PANTHER" id="PTHR13812:SF19">
    <property type="entry name" value="KETIMINE REDUCTASE MU-CRYSTALLIN"/>
    <property type="match status" value="1"/>
</dbReference>
<dbReference type="AlphaFoldDB" id="A0A5B7WSW2"/>
<evidence type="ECO:0008006" key="3">
    <source>
        <dbReference type="Google" id="ProtNLM"/>
    </source>
</evidence>
<dbReference type="Proteomes" id="UP000307000">
    <property type="component" value="Chromosome"/>
</dbReference>
<sequence>MTEHAPRWYGADEVAAAITPARARQLIEQALGGDFDPAEDPARFHAPAGTGHLLLMPSTIGEWSGIKVASVGPQNPSHGRPRIQATYILMDALTLTPQAMIEGSLLTALRTPAVSAAAVNRLAAPRASTLLVYGTGPQAWGHIQAMAEIRDLEQVMVSGRNPEKVQALIARTRQLGLAARPAPEADLGQADIIVCATSATDPLFDGSLVKDGAAVVAMGSHEPQYRELDANLMGRSLIVVEEVDTALREAGDLIQAMAEDPDLSAESLYTLRDLVRGQVQRATDRPNVFKGTGMSWQDLAIAVGVHETR</sequence>
<dbReference type="InterPro" id="IPR023401">
    <property type="entry name" value="ODC_N"/>
</dbReference>
<dbReference type="EMBL" id="CP034412">
    <property type="protein sequence ID" value="QCY47047.1"/>
    <property type="molecule type" value="Genomic_DNA"/>
</dbReference>